<protein>
    <recommendedName>
        <fullName evidence="4">BESS domain-containing protein</fullName>
    </recommendedName>
</protein>
<sequence>MKNRKTEGNLAQDNSINEEDDEETGPSTSARIRQKKTRVSKHTDSDEAILKALNETNVDEDVNSAMSLVPSLKNFTADEKLDAKIGFLNIFKQIRLGRSVQPPSQPTFNILQQPLNSFPVYQRGTNIFPPQQQIQAYTSGSIPSPTFLPPQQQLQTSTSGSAPSPTLPQTNIQNVSSPADSNLSAQSYYSNVSDDSQIYDL</sequence>
<feature type="compositionally biased region" description="Polar residues" evidence="1">
    <location>
        <begin position="162"/>
        <end position="187"/>
    </location>
</feature>
<dbReference type="OrthoDB" id="8118596at2759"/>
<evidence type="ECO:0008006" key="4">
    <source>
        <dbReference type="Google" id="ProtNLM"/>
    </source>
</evidence>
<reference evidence="2" key="2">
    <citation type="submission" date="2022-10" db="EMBL/GenBank/DDBJ databases">
        <authorList>
            <consortium name="ENA_rothamsted_submissions"/>
            <consortium name="culmorum"/>
            <person name="King R."/>
        </authorList>
    </citation>
    <scope>NUCLEOTIDE SEQUENCE</scope>
</reference>
<dbReference type="EMBL" id="OU893340">
    <property type="protein sequence ID" value="CAG9796460.1"/>
    <property type="molecule type" value="Genomic_DNA"/>
</dbReference>
<name>A0A9N9REX2_9NEOP</name>
<dbReference type="Proteomes" id="UP001153714">
    <property type="component" value="Chromosome 9"/>
</dbReference>
<accession>A0A9N9REX2</accession>
<evidence type="ECO:0000256" key="1">
    <source>
        <dbReference type="SAM" id="MobiDB-lite"/>
    </source>
</evidence>
<evidence type="ECO:0000313" key="3">
    <source>
        <dbReference type="Proteomes" id="UP001153714"/>
    </source>
</evidence>
<feature type="region of interest" description="Disordered" evidence="1">
    <location>
        <begin position="138"/>
        <end position="187"/>
    </location>
</feature>
<dbReference type="AlphaFoldDB" id="A0A9N9REX2"/>
<reference evidence="2" key="1">
    <citation type="submission" date="2021-12" db="EMBL/GenBank/DDBJ databases">
        <authorList>
            <person name="King R."/>
        </authorList>
    </citation>
    <scope>NUCLEOTIDE SEQUENCE</scope>
</reference>
<gene>
    <name evidence="2" type="ORF">DIATSA_LOCUS13653</name>
</gene>
<evidence type="ECO:0000313" key="2">
    <source>
        <dbReference type="EMBL" id="CAG9796460.1"/>
    </source>
</evidence>
<proteinExistence type="predicted"/>
<keyword evidence="3" id="KW-1185">Reference proteome</keyword>
<feature type="compositionally biased region" description="Low complexity" evidence="1">
    <location>
        <begin position="143"/>
        <end position="161"/>
    </location>
</feature>
<organism evidence="2 3">
    <name type="scientific">Diatraea saccharalis</name>
    <name type="common">sugarcane borer</name>
    <dbReference type="NCBI Taxonomy" id="40085"/>
    <lineage>
        <taxon>Eukaryota</taxon>
        <taxon>Metazoa</taxon>
        <taxon>Ecdysozoa</taxon>
        <taxon>Arthropoda</taxon>
        <taxon>Hexapoda</taxon>
        <taxon>Insecta</taxon>
        <taxon>Pterygota</taxon>
        <taxon>Neoptera</taxon>
        <taxon>Endopterygota</taxon>
        <taxon>Lepidoptera</taxon>
        <taxon>Glossata</taxon>
        <taxon>Ditrysia</taxon>
        <taxon>Pyraloidea</taxon>
        <taxon>Crambidae</taxon>
        <taxon>Crambinae</taxon>
        <taxon>Diatraea</taxon>
    </lineage>
</organism>
<feature type="region of interest" description="Disordered" evidence="1">
    <location>
        <begin position="1"/>
        <end position="46"/>
    </location>
</feature>